<keyword evidence="7 8" id="KW-0472">Membrane</keyword>
<dbReference type="Proteomes" id="UP000198327">
    <property type="component" value="Unassembled WGS sequence"/>
</dbReference>
<evidence type="ECO:0000256" key="3">
    <source>
        <dbReference type="ARBA" id="ARBA00022676"/>
    </source>
</evidence>
<dbReference type="GO" id="GO:0009103">
    <property type="term" value="P:lipopolysaccharide biosynthetic process"/>
    <property type="evidence" value="ECO:0007669"/>
    <property type="project" value="UniProtKB-ARBA"/>
</dbReference>
<accession>A0A239LC74</accession>
<evidence type="ECO:0000256" key="6">
    <source>
        <dbReference type="ARBA" id="ARBA00022989"/>
    </source>
</evidence>
<evidence type="ECO:0000256" key="8">
    <source>
        <dbReference type="SAM" id="Phobius"/>
    </source>
</evidence>
<name>A0A239LC74_9NOCA</name>
<dbReference type="EMBL" id="FZOW01000012">
    <property type="protein sequence ID" value="SNT27905.1"/>
    <property type="molecule type" value="Genomic_DNA"/>
</dbReference>
<dbReference type="GO" id="GO:0005886">
    <property type="term" value="C:plasma membrane"/>
    <property type="evidence" value="ECO:0007669"/>
    <property type="project" value="UniProtKB-SubCell"/>
</dbReference>
<proteinExistence type="predicted"/>
<dbReference type="PANTHER" id="PTHR33908:SF3">
    <property type="entry name" value="UNDECAPRENYL PHOSPHATE-ALPHA-4-AMINO-4-DEOXY-L-ARABINOSE ARABINOSYL TRANSFERASE"/>
    <property type="match status" value="1"/>
</dbReference>
<feature type="transmembrane region" description="Helical" evidence="8">
    <location>
        <begin position="238"/>
        <end position="257"/>
    </location>
</feature>
<keyword evidence="2" id="KW-1003">Cell membrane</keyword>
<feature type="transmembrane region" description="Helical" evidence="8">
    <location>
        <begin position="157"/>
        <end position="186"/>
    </location>
</feature>
<feature type="transmembrane region" description="Helical" evidence="8">
    <location>
        <begin position="264"/>
        <end position="285"/>
    </location>
</feature>
<keyword evidence="10" id="KW-1185">Reference proteome</keyword>
<evidence type="ECO:0000256" key="4">
    <source>
        <dbReference type="ARBA" id="ARBA00022679"/>
    </source>
</evidence>
<keyword evidence="5 8" id="KW-0812">Transmembrane</keyword>
<feature type="transmembrane region" description="Helical" evidence="8">
    <location>
        <begin position="193"/>
        <end position="218"/>
    </location>
</feature>
<gene>
    <name evidence="9" type="ORF">SAMN05421642_112195</name>
</gene>
<feature type="transmembrane region" description="Helical" evidence="8">
    <location>
        <begin position="318"/>
        <end position="336"/>
    </location>
</feature>
<feature type="transmembrane region" description="Helical" evidence="8">
    <location>
        <begin position="132"/>
        <end position="151"/>
    </location>
</feature>
<evidence type="ECO:0000313" key="10">
    <source>
        <dbReference type="Proteomes" id="UP000198327"/>
    </source>
</evidence>
<evidence type="ECO:0000256" key="1">
    <source>
        <dbReference type="ARBA" id="ARBA00004651"/>
    </source>
</evidence>
<reference evidence="10" key="1">
    <citation type="submission" date="2017-06" db="EMBL/GenBank/DDBJ databases">
        <authorList>
            <person name="Varghese N."/>
            <person name="Submissions S."/>
        </authorList>
    </citation>
    <scope>NUCLEOTIDE SEQUENCE [LARGE SCALE GENOMIC DNA]</scope>
    <source>
        <strain evidence="10">JCM 23211</strain>
    </source>
</reference>
<feature type="transmembrane region" description="Helical" evidence="8">
    <location>
        <begin position="291"/>
        <end position="311"/>
    </location>
</feature>
<keyword evidence="3 9" id="KW-0328">Glycosyltransferase</keyword>
<evidence type="ECO:0000256" key="5">
    <source>
        <dbReference type="ARBA" id="ARBA00022692"/>
    </source>
</evidence>
<dbReference type="GO" id="GO:0010041">
    <property type="term" value="P:response to iron(III) ion"/>
    <property type="evidence" value="ECO:0007669"/>
    <property type="project" value="TreeGrafter"/>
</dbReference>
<organism evidence="9 10">
    <name type="scientific">Rhodococcoides kyotonense</name>
    <dbReference type="NCBI Taxonomy" id="398843"/>
    <lineage>
        <taxon>Bacteria</taxon>
        <taxon>Bacillati</taxon>
        <taxon>Actinomycetota</taxon>
        <taxon>Actinomycetes</taxon>
        <taxon>Mycobacteriales</taxon>
        <taxon>Nocardiaceae</taxon>
        <taxon>Rhodococcoides</taxon>
    </lineage>
</organism>
<dbReference type="GO" id="GO:0016763">
    <property type="term" value="F:pentosyltransferase activity"/>
    <property type="evidence" value="ECO:0007669"/>
    <property type="project" value="TreeGrafter"/>
</dbReference>
<evidence type="ECO:0000313" key="9">
    <source>
        <dbReference type="EMBL" id="SNT27905.1"/>
    </source>
</evidence>
<protein>
    <submittedName>
        <fullName evidence="9">Mannosyltransferase</fullName>
    </submittedName>
</protein>
<dbReference type="AlphaFoldDB" id="A0A239LC74"/>
<dbReference type="PANTHER" id="PTHR33908">
    <property type="entry name" value="MANNOSYLTRANSFERASE YKCB-RELATED"/>
    <property type="match status" value="1"/>
</dbReference>
<feature type="transmembrane region" description="Helical" evidence="8">
    <location>
        <begin position="87"/>
        <end position="120"/>
    </location>
</feature>
<evidence type="ECO:0000256" key="7">
    <source>
        <dbReference type="ARBA" id="ARBA00023136"/>
    </source>
</evidence>
<comment type="subcellular location">
    <subcellularLocation>
        <location evidence="1">Cell membrane</location>
        <topology evidence="1">Multi-pass membrane protein</topology>
    </subcellularLocation>
</comment>
<dbReference type="InterPro" id="IPR050297">
    <property type="entry name" value="LipidA_mod_glycosyltrf_83"/>
</dbReference>
<sequence>MSSPGATATRSAVALGLFAFCLGAWGIWRPSFWYDEVATVYASRRSWADLVDLLRNTDAAHGVYYAAMHLWGSVFGFSELSTRLPSALAIGVAAAGVVVLGNLLATARVGVFAGIVFAVLPRATWAATEARSYALTAALAVWLTVVLLIAGTRWWWWIVYGAVLAASIVLFVYLATLVVVHLVVVLVRRRDVVLPWAVSAAVAGAIALPFVKVVVGQVALLSWIPPLDRDFPRVLGEYQYFLGAPWFAVIFLLILVVMRPDRRVLAVAVPWILVPAIIIAVYSIMKSPLYLDRYFTFTTPAAALLGGAALGRLSVHRWLPYTALGAMILASLPAYLQQRTTTPKPLRMDFSLVNGYMSSHMGVGDCVLFGRAAWNPSSMRLVEDVDPSAFAGTRSIGLAKDAASSGQLWDDELPVADTALDQCETVWYFTDRERAETEIVQLTSGDQWVLPPYRFESSEDYGTLRQAGFHVDERVTFEMTQVVRLRHVHENP</sequence>
<feature type="transmembrane region" description="Helical" evidence="8">
    <location>
        <begin position="12"/>
        <end position="28"/>
    </location>
</feature>
<keyword evidence="6 8" id="KW-1133">Transmembrane helix</keyword>
<keyword evidence="4 9" id="KW-0808">Transferase</keyword>
<dbReference type="RefSeq" id="WP_245865942.1">
    <property type="nucleotide sequence ID" value="NZ_FZOW01000012.1"/>
</dbReference>
<evidence type="ECO:0000256" key="2">
    <source>
        <dbReference type="ARBA" id="ARBA00022475"/>
    </source>
</evidence>